<dbReference type="InterPro" id="IPR020094">
    <property type="entry name" value="TruA/RsuA/RluB/E/F_N"/>
</dbReference>
<evidence type="ECO:0000259" key="4">
    <source>
        <dbReference type="Pfam" id="PF00849"/>
    </source>
</evidence>
<sequence length="191" mass="21586">MTRLIRFNKPFDVLPQFTDRGIAGSPRRTLSDFIDLPGVYPAGRLDRDSEGLMLLTDDGRLQARISDPRHKMEKTYWVQVEGLPDDATLDRLRSGVTLKDGPTRPAGVRRIDPPAGLWPRVPPIRLRKSVPDCWIELTISEGRNRQIRRMTAAVGHPTLRLIRHRIGRWSLAGLPPGAWDDLPPPDRGARP</sequence>
<name>A0ABT7FBL7_9RHOB</name>
<proteinExistence type="inferred from homology"/>
<dbReference type="Proteomes" id="UP001227126">
    <property type="component" value="Unassembled WGS sequence"/>
</dbReference>
<dbReference type="PANTHER" id="PTHR47683">
    <property type="entry name" value="PSEUDOURIDINE SYNTHASE FAMILY PROTEIN-RELATED"/>
    <property type="match status" value="1"/>
</dbReference>
<protein>
    <recommendedName>
        <fullName evidence="3">Pseudouridine synthase</fullName>
        <ecNumber evidence="3">5.4.99.-</ecNumber>
    </recommendedName>
</protein>
<comment type="similarity">
    <text evidence="1 3">Belongs to the pseudouridine synthase RsuA family.</text>
</comment>
<dbReference type="Gene3D" id="3.30.70.1560">
    <property type="entry name" value="Alpha-L RNA-binding motif"/>
    <property type="match status" value="1"/>
</dbReference>
<accession>A0ABT7FBL7</accession>
<dbReference type="EC" id="5.4.99.-" evidence="3"/>
<dbReference type="RefSeq" id="WP_284484444.1">
    <property type="nucleotide sequence ID" value="NZ_JASNJE010000004.1"/>
</dbReference>
<dbReference type="Gene3D" id="3.30.70.580">
    <property type="entry name" value="Pseudouridine synthase I, catalytic domain, N-terminal subdomain"/>
    <property type="match status" value="1"/>
</dbReference>
<comment type="caution">
    <text evidence="5">The sequence shown here is derived from an EMBL/GenBank/DDBJ whole genome shotgun (WGS) entry which is preliminary data.</text>
</comment>
<dbReference type="InterPro" id="IPR042092">
    <property type="entry name" value="PsdUridine_s_RsuA/RluB/E/F_cat"/>
</dbReference>
<dbReference type="InterPro" id="IPR000748">
    <property type="entry name" value="PsdUridine_synth_RsuA/RluB/E/F"/>
</dbReference>
<gene>
    <name evidence="5" type="ORF">QO034_05210</name>
</gene>
<feature type="domain" description="Pseudouridine synthase RsuA/RluA-like" evidence="4">
    <location>
        <begin position="7"/>
        <end position="153"/>
    </location>
</feature>
<evidence type="ECO:0000313" key="6">
    <source>
        <dbReference type="Proteomes" id="UP001227126"/>
    </source>
</evidence>
<dbReference type="InterPro" id="IPR050343">
    <property type="entry name" value="RsuA_PseudoU_synthase"/>
</dbReference>
<dbReference type="Pfam" id="PF00849">
    <property type="entry name" value="PseudoU_synth_2"/>
    <property type="match status" value="1"/>
</dbReference>
<dbReference type="PROSITE" id="PS01149">
    <property type="entry name" value="PSI_RSU"/>
    <property type="match status" value="1"/>
</dbReference>
<dbReference type="NCBIfam" id="TIGR00093">
    <property type="entry name" value="pseudouridine synthase"/>
    <property type="match status" value="1"/>
</dbReference>
<evidence type="ECO:0000256" key="2">
    <source>
        <dbReference type="ARBA" id="ARBA00023235"/>
    </source>
</evidence>
<evidence type="ECO:0000256" key="3">
    <source>
        <dbReference type="RuleBase" id="RU003887"/>
    </source>
</evidence>
<reference evidence="5 6" key="1">
    <citation type="submission" date="2023-05" db="EMBL/GenBank/DDBJ databases">
        <title>Sedimentitalea sp. nov. JM2-8.</title>
        <authorList>
            <person name="Huang J."/>
        </authorList>
    </citation>
    <scope>NUCLEOTIDE SEQUENCE [LARGE SCALE GENOMIC DNA]</scope>
    <source>
        <strain evidence="5 6">JM2-8</strain>
    </source>
</reference>
<dbReference type="SUPFAM" id="SSF55120">
    <property type="entry name" value="Pseudouridine synthase"/>
    <property type="match status" value="1"/>
</dbReference>
<organism evidence="5 6">
    <name type="scientific">Sedimentitalea xiamensis</name>
    <dbReference type="NCBI Taxonomy" id="3050037"/>
    <lineage>
        <taxon>Bacteria</taxon>
        <taxon>Pseudomonadati</taxon>
        <taxon>Pseudomonadota</taxon>
        <taxon>Alphaproteobacteria</taxon>
        <taxon>Rhodobacterales</taxon>
        <taxon>Paracoccaceae</taxon>
        <taxon>Sedimentitalea</taxon>
    </lineage>
</organism>
<dbReference type="InterPro" id="IPR020103">
    <property type="entry name" value="PsdUridine_synth_cat_dom_sf"/>
</dbReference>
<dbReference type="PANTHER" id="PTHR47683:SF2">
    <property type="entry name" value="RNA-BINDING S4 DOMAIN-CONTAINING PROTEIN"/>
    <property type="match status" value="1"/>
</dbReference>
<keyword evidence="2 3" id="KW-0413">Isomerase</keyword>
<dbReference type="InterPro" id="IPR006145">
    <property type="entry name" value="PsdUridine_synth_RsuA/RluA"/>
</dbReference>
<evidence type="ECO:0000313" key="5">
    <source>
        <dbReference type="EMBL" id="MDK3072505.1"/>
    </source>
</evidence>
<dbReference type="EMBL" id="JASNJE010000004">
    <property type="protein sequence ID" value="MDK3072505.1"/>
    <property type="molecule type" value="Genomic_DNA"/>
</dbReference>
<dbReference type="InterPro" id="IPR018496">
    <property type="entry name" value="PsdUridine_synth_RsuA/RluB_CS"/>
</dbReference>
<evidence type="ECO:0000256" key="1">
    <source>
        <dbReference type="ARBA" id="ARBA00008348"/>
    </source>
</evidence>
<keyword evidence="6" id="KW-1185">Reference proteome</keyword>